<sequence>MPQPGARLQNGVHHAVLLDVHVEGIQQHPGVGTAQALDKLHALFGGVEQVLLEAVDHLAAVEHAAVLRHLHEPGHGLQGKLLLAALLVQGDSVVGQGLPPGVGHAVEDGRPHLGHALQDAGDMADAVLPHRRIVAGQVVFGLQADGIGDAQAVVIGAGLQLPQPGVVVIAPLGGGHLADVKAQPGQLLHQGYVCNLVPVVAPEAVVHSNRVHGAPHWPRAARIFSTNWRAVSVILP</sequence>
<name>A0A174J6A3_FLAPL</name>
<accession>A0A174J6A3</accession>
<evidence type="ECO:0000313" key="2">
    <source>
        <dbReference type="Proteomes" id="UP000095746"/>
    </source>
</evidence>
<proteinExistence type="predicted"/>
<dbReference type="EMBL" id="CYZT01000207">
    <property type="protein sequence ID" value="CUO92639.1"/>
    <property type="molecule type" value="Genomic_DNA"/>
</dbReference>
<dbReference type="Proteomes" id="UP000095746">
    <property type="component" value="Unassembled WGS sequence"/>
</dbReference>
<organism evidence="1 2">
    <name type="scientific">Flavonifractor plautii</name>
    <name type="common">Fusobacterium plautii</name>
    <dbReference type="NCBI Taxonomy" id="292800"/>
    <lineage>
        <taxon>Bacteria</taxon>
        <taxon>Bacillati</taxon>
        <taxon>Bacillota</taxon>
        <taxon>Clostridia</taxon>
        <taxon>Eubacteriales</taxon>
        <taxon>Oscillospiraceae</taxon>
        <taxon>Flavonifractor</taxon>
    </lineage>
</organism>
<evidence type="ECO:0000313" key="1">
    <source>
        <dbReference type="EMBL" id="CUO92639.1"/>
    </source>
</evidence>
<protein>
    <submittedName>
        <fullName evidence="1">Uncharacterized protein</fullName>
    </submittedName>
</protein>
<dbReference type="AlphaFoldDB" id="A0A174J6A3"/>
<gene>
    <name evidence="1" type="ORF">ERS852411_02396</name>
</gene>
<reference evidence="1 2" key="1">
    <citation type="submission" date="2015-09" db="EMBL/GenBank/DDBJ databases">
        <authorList>
            <consortium name="Pathogen Informatics"/>
        </authorList>
    </citation>
    <scope>NUCLEOTIDE SEQUENCE [LARGE SCALE GENOMIC DNA]</scope>
    <source>
        <strain evidence="1 2">2789STDY5608854</strain>
    </source>
</reference>